<feature type="region of interest" description="Disordered" evidence="6">
    <location>
        <begin position="454"/>
        <end position="485"/>
    </location>
</feature>
<feature type="transmembrane region" description="Helical" evidence="7">
    <location>
        <begin position="29"/>
        <end position="48"/>
    </location>
</feature>
<evidence type="ECO:0000259" key="8">
    <source>
        <dbReference type="PROSITE" id="PS50850"/>
    </source>
</evidence>
<dbReference type="Pfam" id="PF00083">
    <property type="entry name" value="Sugar_tr"/>
    <property type="match status" value="1"/>
</dbReference>
<feature type="transmembrane region" description="Helical" evidence="7">
    <location>
        <begin position="96"/>
        <end position="115"/>
    </location>
</feature>
<keyword evidence="3 7" id="KW-0812">Transmembrane</keyword>
<gene>
    <name evidence="9" type="ORF">GCM10009801_61830</name>
</gene>
<sequence length="485" mass="50894">MAQRPSVKGVADIVALIDGLRTVTGRARVTWYLAFGGLFLDAYANAALSAGLGPMTDQMDLSSTEISVLTATAPFLAIIFNPVGGWLATRIGRVPPLLLAKVFAVAGALLAAFAGDFTTVWFGRVLVGVAYGIDFAVAMALLAEYTPKASSGRLNLWQAVWYCATTGNLLLALGFYNLDVGQDIWRWSLGSAGVIAAVLLVLQWLFLVESPAWLASKGRLEEAVKNLRKIYGIGAAADTTGAEARAVAAKPAIGMRHAGLLFKGDYLPRTLLSSVISLGQGLQYFAVGWYLPVISLTIFGESFEKATIGSMVFNAVGIVGGLASAYFGRRMGLRLSSAYGFGGVFVALVAMGLTFGKAPLVIAFCLPVLFILCHSAGPGANGKSIAALSYSSDVRALGTGVTGMVGSFGSVIGLYVFPQIKEGLGLGNTFLVLSVVPLLGMLTCLAIKWDPTKADASPDDEAHGGLDQVRQVRQERGSHDAAVRP</sequence>
<comment type="caution">
    <text evidence="9">The sequence shown here is derived from an EMBL/GenBank/DDBJ whole genome shotgun (WGS) entry which is preliminary data.</text>
</comment>
<evidence type="ECO:0000256" key="7">
    <source>
        <dbReference type="SAM" id="Phobius"/>
    </source>
</evidence>
<evidence type="ECO:0000256" key="2">
    <source>
        <dbReference type="ARBA" id="ARBA00022448"/>
    </source>
</evidence>
<evidence type="ECO:0000256" key="4">
    <source>
        <dbReference type="ARBA" id="ARBA00022989"/>
    </source>
</evidence>
<keyword evidence="10" id="KW-1185">Reference proteome</keyword>
<evidence type="ECO:0000256" key="5">
    <source>
        <dbReference type="ARBA" id="ARBA00023136"/>
    </source>
</evidence>
<reference evidence="9 10" key="1">
    <citation type="journal article" date="2019" name="Int. J. Syst. Evol. Microbiol.">
        <title>The Global Catalogue of Microorganisms (GCM) 10K type strain sequencing project: providing services to taxonomists for standard genome sequencing and annotation.</title>
        <authorList>
            <consortium name="The Broad Institute Genomics Platform"/>
            <consortium name="The Broad Institute Genome Sequencing Center for Infectious Disease"/>
            <person name="Wu L."/>
            <person name="Ma J."/>
        </authorList>
    </citation>
    <scope>NUCLEOTIDE SEQUENCE [LARGE SCALE GENOMIC DNA]</scope>
    <source>
        <strain evidence="9 10">JCM 15478</strain>
    </source>
</reference>
<comment type="subcellular location">
    <subcellularLocation>
        <location evidence="1">Cell membrane</location>
        <topology evidence="1">Multi-pass membrane protein</topology>
    </subcellularLocation>
</comment>
<organism evidence="9 10">
    <name type="scientific">Streptomyces albiaxialis</name>
    <dbReference type="NCBI Taxonomy" id="329523"/>
    <lineage>
        <taxon>Bacteria</taxon>
        <taxon>Bacillati</taxon>
        <taxon>Actinomycetota</taxon>
        <taxon>Actinomycetes</taxon>
        <taxon>Kitasatosporales</taxon>
        <taxon>Streptomycetaceae</taxon>
        <taxon>Streptomyces</taxon>
    </lineage>
</organism>
<keyword evidence="4 7" id="KW-1133">Transmembrane helix</keyword>
<dbReference type="PROSITE" id="PS50850">
    <property type="entry name" value="MFS"/>
    <property type="match status" value="1"/>
</dbReference>
<feature type="compositionally biased region" description="Basic and acidic residues" evidence="6">
    <location>
        <begin position="460"/>
        <end position="485"/>
    </location>
</feature>
<dbReference type="Proteomes" id="UP001500016">
    <property type="component" value="Unassembled WGS sequence"/>
</dbReference>
<feature type="transmembrane region" description="Helical" evidence="7">
    <location>
        <begin position="282"/>
        <end position="300"/>
    </location>
</feature>
<dbReference type="EMBL" id="BAAAPE010000015">
    <property type="protein sequence ID" value="GAA2094090.1"/>
    <property type="molecule type" value="Genomic_DNA"/>
</dbReference>
<accession>A0ABN2WMI6</accession>
<protein>
    <submittedName>
        <fullName evidence="9">MFS transporter</fullName>
    </submittedName>
</protein>
<dbReference type="SUPFAM" id="SSF103473">
    <property type="entry name" value="MFS general substrate transporter"/>
    <property type="match status" value="1"/>
</dbReference>
<feature type="transmembrane region" description="Helical" evidence="7">
    <location>
        <begin position="154"/>
        <end position="178"/>
    </location>
</feature>
<dbReference type="InterPro" id="IPR005828">
    <property type="entry name" value="MFS_sugar_transport-like"/>
</dbReference>
<dbReference type="PANTHER" id="PTHR48020:SF12">
    <property type="entry name" value="PROTON MYO-INOSITOL COTRANSPORTER"/>
    <property type="match status" value="1"/>
</dbReference>
<evidence type="ECO:0000256" key="3">
    <source>
        <dbReference type="ARBA" id="ARBA00022692"/>
    </source>
</evidence>
<keyword evidence="2" id="KW-0813">Transport</keyword>
<dbReference type="InterPro" id="IPR050814">
    <property type="entry name" value="Myo-inositol_Transporter"/>
</dbReference>
<evidence type="ECO:0000256" key="1">
    <source>
        <dbReference type="ARBA" id="ARBA00004651"/>
    </source>
</evidence>
<feature type="transmembrane region" description="Helical" evidence="7">
    <location>
        <begin position="306"/>
        <end position="326"/>
    </location>
</feature>
<evidence type="ECO:0000313" key="10">
    <source>
        <dbReference type="Proteomes" id="UP001500016"/>
    </source>
</evidence>
<proteinExistence type="predicted"/>
<feature type="transmembrane region" description="Helical" evidence="7">
    <location>
        <begin position="394"/>
        <end position="417"/>
    </location>
</feature>
<feature type="transmembrane region" description="Helical" evidence="7">
    <location>
        <begin position="338"/>
        <end position="355"/>
    </location>
</feature>
<dbReference type="Gene3D" id="1.20.1250.20">
    <property type="entry name" value="MFS general substrate transporter like domains"/>
    <property type="match status" value="1"/>
</dbReference>
<feature type="transmembrane region" description="Helical" evidence="7">
    <location>
        <begin position="429"/>
        <end position="447"/>
    </location>
</feature>
<dbReference type="InterPro" id="IPR036259">
    <property type="entry name" value="MFS_trans_sf"/>
</dbReference>
<feature type="domain" description="Major facilitator superfamily (MFS) profile" evidence="8">
    <location>
        <begin position="30"/>
        <end position="452"/>
    </location>
</feature>
<evidence type="ECO:0000313" key="9">
    <source>
        <dbReference type="EMBL" id="GAA2094090.1"/>
    </source>
</evidence>
<name>A0ABN2WMI6_9ACTN</name>
<feature type="transmembrane region" description="Helical" evidence="7">
    <location>
        <begin position="121"/>
        <end position="142"/>
    </location>
</feature>
<dbReference type="InterPro" id="IPR020846">
    <property type="entry name" value="MFS_dom"/>
</dbReference>
<dbReference type="RefSeq" id="WP_344532837.1">
    <property type="nucleotide sequence ID" value="NZ_BAAAPE010000015.1"/>
</dbReference>
<feature type="transmembrane region" description="Helical" evidence="7">
    <location>
        <begin position="68"/>
        <end position="89"/>
    </location>
</feature>
<dbReference type="PANTHER" id="PTHR48020">
    <property type="entry name" value="PROTON MYO-INOSITOL COTRANSPORTER"/>
    <property type="match status" value="1"/>
</dbReference>
<evidence type="ECO:0000256" key="6">
    <source>
        <dbReference type="SAM" id="MobiDB-lite"/>
    </source>
</evidence>
<feature type="transmembrane region" description="Helical" evidence="7">
    <location>
        <begin position="184"/>
        <end position="207"/>
    </location>
</feature>
<keyword evidence="5 7" id="KW-0472">Membrane</keyword>